<comment type="subcellular location">
    <subcellularLocation>
        <location evidence="7">Cell outer membrane</location>
        <topology evidence="7">Multi-pass membrane protein</topology>
    </subcellularLocation>
</comment>
<comment type="domain">
    <text evidence="7">Consists of 16-stranded beta-barrel sheets, with large surface-exposed loops, that form a transmembrane pore at the center of each barrel. The pore is partially ocluded by a peptide loop that folds into the pore lumen.</text>
</comment>
<comment type="function">
    <text evidence="7">Forms passive diffusion pores that allow small molecular weight hydrophilic materials across the outer membrane.</text>
</comment>
<feature type="chain" id="PRO_5014487204" description="Porin" evidence="7">
    <location>
        <begin position="28"/>
        <end position="515"/>
    </location>
</feature>
<dbReference type="Pfam" id="PF02530">
    <property type="entry name" value="Porin_2"/>
    <property type="match status" value="1"/>
</dbReference>
<dbReference type="InterPro" id="IPR003684">
    <property type="entry name" value="Porin_alphabac"/>
</dbReference>
<comment type="caution">
    <text evidence="9">The sequence shown here is derived from an EMBL/GenBank/DDBJ whole genome shotgun (WGS) entry which is preliminary data.</text>
</comment>
<keyword evidence="5 7" id="KW-0472">Membrane</keyword>
<dbReference type="EMBL" id="PIUM01000006">
    <property type="protein sequence ID" value="PKU25092.1"/>
    <property type="molecule type" value="Genomic_DNA"/>
</dbReference>
<keyword evidence="7" id="KW-0406">Ion transport</keyword>
<keyword evidence="2 7" id="KW-0813">Transport</keyword>
<name>A0A2N3PXF1_9PROT</name>
<gene>
    <name evidence="9" type="ORF">CWS72_07760</name>
</gene>
<reference evidence="10" key="1">
    <citation type="submission" date="2017-12" db="EMBL/GenBank/DDBJ databases">
        <title>Draft genome sequence of Telmatospirillum siberiense 26-4b1T, an acidotolerant peatland alphaproteobacterium potentially involved in sulfur cycling.</title>
        <authorList>
            <person name="Hausmann B."/>
            <person name="Pjevac P."/>
            <person name="Schreck K."/>
            <person name="Herbold C.W."/>
            <person name="Daims H."/>
            <person name="Wagner M."/>
            <person name="Pester M."/>
            <person name="Loy A."/>
        </authorList>
    </citation>
    <scope>NUCLEOTIDE SEQUENCE [LARGE SCALE GENOMIC DNA]</scope>
    <source>
        <strain evidence="10">26-4b1</strain>
    </source>
</reference>
<dbReference type="GO" id="GO:0006811">
    <property type="term" value="P:monoatomic ion transport"/>
    <property type="evidence" value="ECO:0007669"/>
    <property type="project" value="UniProtKB-KW"/>
</dbReference>
<accession>A0A2N3PXF1</accession>
<feature type="signal peptide" evidence="7">
    <location>
        <begin position="1"/>
        <end position="27"/>
    </location>
</feature>
<keyword evidence="6 7" id="KW-0998">Cell outer membrane</keyword>
<evidence type="ECO:0000313" key="10">
    <source>
        <dbReference type="Proteomes" id="UP000233293"/>
    </source>
</evidence>
<evidence type="ECO:0000256" key="1">
    <source>
        <dbReference type="ARBA" id="ARBA00009521"/>
    </source>
</evidence>
<organism evidence="9 10">
    <name type="scientific">Telmatospirillum siberiense</name>
    <dbReference type="NCBI Taxonomy" id="382514"/>
    <lineage>
        <taxon>Bacteria</taxon>
        <taxon>Pseudomonadati</taxon>
        <taxon>Pseudomonadota</taxon>
        <taxon>Alphaproteobacteria</taxon>
        <taxon>Rhodospirillales</taxon>
        <taxon>Rhodospirillaceae</taxon>
        <taxon>Telmatospirillum</taxon>
    </lineage>
</organism>
<evidence type="ECO:0000256" key="5">
    <source>
        <dbReference type="ARBA" id="ARBA00023136"/>
    </source>
</evidence>
<proteinExistence type="inferred from homology"/>
<evidence type="ECO:0000256" key="4">
    <source>
        <dbReference type="ARBA" id="ARBA00023114"/>
    </source>
</evidence>
<feature type="coiled-coil region" evidence="8">
    <location>
        <begin position="29"/>
        <end position="63"/>
    </location>
</feature>
<evidence type="ECO:0000256" key="6">
    <source>
        <dbReference type="ARBA" id="ARBA00023237"/>
    </source>
</evidence>
<dbReference type="GO" id="GO:0009279">
    <property type="term" value="C:cell outer membrane"/>
    <property type="evidence" value="ECO:0007669"/>
    <property type="project" value="UniProtKB-SubCell"/>
</dbReference>
<dbReference type="Proteomes" id="UP000233293">
    <property type="component" value="Unassembled WGS sequence"/>
</dbReference>
<keyword evidence="10" id="KW-1185">Reference proteome</keyword>
<keyword evidence="4 7" id="KW-0626">Porin</keyword>
<evidence type="ECO:0000256" key="3">
    <source>
        <dbReference type="ARBA" id="ARBA00022452"/>
    </source>
</evidence>
<dbReference type="AlphaFoldDB" id="A0A2N3PXF1"/>
<evidence type="ECO:0000256" key="7">
    <source>
        <dbReference type="RuleBase" id="RU364005"/>
    </source>
</evidence>
<dbReference type="SUPFAM" id="SSF56935">
    <property type="entry name" value="Porins"/>
    <property type="match status" value="1"/>
</dbReference>
<dbReference type="GO" id="GO:0015288">
    <property type="term" value="F:porin activity"/>
    <property type="evidence" value="ECO:0007669"/>
    <property type="project" value="UniProtKB-KW"/>
</dbReference>
<evidence type="ECO:0000313" key="9">
    <source>
        <dbReference type="EMBL" id="PKU25092.1"/>
    </source>
</evidence>
<keyword evidence="7" id="KW-0732">Signal</keyword>
<protein>
    <recommendedName>
        <fullName evidence="7">Porin</fullName>
    </recommendedName>
</protein>
<comment type="similarity">
    <text evidence="1 7">Belongs to the alphaproteobacteria porin family.</text>
</comment>
<keyword evidence="8" id="KW-0175">Coiled coil</keyword>
<keyword evidence="7" id="KW-0812">Transmembrane</keyword>
<keyword evidence="3 7" id="KW-1134">Transmembrane beta strand</keyword>
<sequence length="515" mass="54831">MPHMHKLKTLLIGSTAITCILSLPAMASEADLLKKIDALEAHIQEMQNTQRQLRKELVEQSEANAAARAAVGRIEAIEKKAANDQATASAEVKAAVAKAEAVQKTSFAGDIPGSFKIPGTETSIKLGGAVKIDIADDLSNSLGGSATDWNGIGFKGSSTSHRGGQVQFTARQSRLSLETYTPSEVLGPVKAFFESDFYGGGGSYQGTVVGPNRRDTNSAYFRIRQAYVEASDVLVGQTWSTFMDMASSPETLDIGGPPGFNNGIRQPMVRYSKKAGPGKLYLAVESPDGDFQGANQAQFATGASVPSTNSIDVAPDVVVKYEYKADWGQLTTSAVGRWQTASAGGGTVVGSFNGRADAFGYGALFGGLVRPVEGAKSGVQFQVLGGNGIGRYMAPTTSTNYEYGAVVDQKNKSLESLFAWGAGGGPKIYWADQWRSSFIYGHSHVSNYHGLLPTSSLKNLDGFVANLLWSPFRNPASYIGLEYTYAHVENYTIPTAALSNKGDANRLQVSVQYAF</sequence>
<evidence type="ECO:0000256" key="2">
    <source>
        <dbReference type="ARBA" id="ARBA00022448"/>
    </source>
</evidence>
<dbReference type="GO" id="GO:0046930">
    <property type="term" value="C:pore complex"/>
    <property type="evidence" value="ECO:0007669"/>
    <property type="project" value="UniProtKB-KW"/>
</dbReference>
<evidence type="ECO:0000256" key="8">
    <source>
        <dbReference type="SAM" id="Coils"/>
    </source>
</evidence>